<sequence length="365" mass="39552">MPPIPSTFDEQSKALVASLGRRKKDLAEFQIPRLRTCKGPLATQQHFAAELREDLEAFSRQLETLDLAVDDQRTERDRRELRQIVDDLRATLASLKKDARSALLASKRAIDTNQLSNREELLKSSAMREKQDLNEKVTEDALMKANNDVTDALQRTITLMQGELERSVLSSQLLESSTASLKSTLSTHDVLDGLLVTSKHLVTALEKSDWLDRLLILAGLMFFLLVVLFILKQRLVDRSLRIAFWWTRFLPSFSGDEALLQAAEKGEAALFSIIAPASSVATASSLSIVASTALAATSVASSSLVHPAGTPSDSAFSSGTDTLLSDISVTPTTLPVDGTITTDPPQTIGPTLGGAAADSVGHDEL</sequence>
<evidence type="ECO:0000256" key="11">
    <source>
        <dbReference type="SAM" id="MobiDB-lite"/>
    </source>
</evidence>
<evidence type="ECO:0000256" key="1">
    <source>
        <dbReference type="ARBA" id="ARBA00004163"/>
    </source>
</evidence>
<evidence type="ECO:0000256" key="5">
    <source>
        <dbReference type="ARBA" id="ARBA00022892"/>
    </source>
</evidence>
<dbReference type="GO" id="GO:0006890">
    <property type="term" value="P:retrograde vesicle-mediated transport, Golgi to endoplasmic reticulum"/>
    <property type="evidence" value="ECO:0007669"/>
    <property type="project" value="InterPro"/>
</dbReference>
<name>A0A8E2DIV3_9APHY</name>
<keyword evidence="6 12" id="KW-1133">Transmembrane helix</keyword>
<dbReference type="Proteomes" id="UP000250043">
    <property type="component" value="Unassembled WGS sequence"/>
</dbReference>
<evidence type="ECO:0000259" key="13">
    <source>
        <dbReference type="Pfam" id="PF03908"/>
    </source>
</evidence>
<dbReference type="GO" id="GO:0031201">
    <property type="term" value="C:SNARE complex"/>
    <property type="evidence" value="ECO:0007669"/>
    <property type="project" value="TreeGrafter"/>
</dbReference>
<keyword evidence="2" id="KW-0813">Transport</keyword>
<comment type="similarity">
    <text evidence="9">Belongs to the SEC20 family.</text>
</comment>
<reference evidence="14 15" key="1">
    <citation type="submission" date="2016-07" db="EMBL/GenBank/DDBJ databases">
        <title>Draft genome of the white-rot fungus Obba rivulosa 3A-2.</title>
        <authorList>
            <consortium name="DOE Joint Genome Institute"/>
            <person name="Miettinen O."/>
            <person name="Riley R."/>
            <person name="Acob R."/>
            <person name="Barry K."/>
            <person name="Cullen D."/>
            <person name="De Vries R."/>
            <person name="Hainaut M."/>
            <person name="Hatakka A."/>
            <person name="Henrissat B."/>
            <person name="Hilden K."/>
            <person name="Kuo R."/>
            <person name="Labutti K."/>
            <person name="Lipzen A."/>
            <person name="Makela M.R."/>
            <person name="Sandor L."/>
            <person name="Spatafora J.W."/>
            <person name="Grigoriev I.V."/>
            <person name="Hibbett D.S."/>
        </authorList>
    </citation>
    <scope>NUCLEOTIDE SEQUENCE [LARGE SCALE GENOMIC DNA]</scope>
    <source>
        <strain evidence="14 15">3A-2</strain>
    </source>
</reference>
<accession>A0A8E2DIV3</accession>
<evidence type="ECO:0000256" key="3">
    <source>
        <dbReference type="ARBA" id="ARBA00022692"/>
    </source>
</evidence>
<evidence type="ECO:0000256" key="8">
    <source>
        <dbReference type="ARBA" id="ARBA00023136"/>
    </source>
</evidence>
<dbReference type="Gene3D" id="1.20.200.10">
    <property type="entry name" value="Fumarase/aspartase (Central domain)"/>
    <property type="match status" value="1"/>
</dbReference>
<protein>
    <recommendedName>
        <fullName evidence="13">Sec20 C-terminal domain-containing protein</fullName>
    </recommendedName>
</protein>
<feature type="region of interest" description="Disordered" evidence="11">
    <location>
        <begin position="334"/>
        <end position="365"/>
    </location>
</feature>
<dbReference type="Pfam" id="PF03908">
    <property type="entry name" value="Sec20"/>
    <property type="match status" value="1"/>
</dbReference>
<feature type="domain" description="Sec20 C-terminal" evidence="13">
    <location>
        <begin position="146"/>
        <end position="235"/>
    </location>
</feature>
<dbReference type="PANTHER" id="PTHR12825">
    <property type="entry name" value="BNIP1-RELATED"/>
    <property type="match status" value="1"/>
</dbReference>
<keyword evidence="15" id="KW-1185">Reference proteome</keyword>
<dbReference type="EMBL" id="KV722493">
    <property type="protein sequence ID" value="OCH87234.1"/>
    <property type="molecule type" value="Genomic_DNA"/>
</dbReference>
<evidence type="ECO:0000256" key="10">
    <source>
        <dbReference type="SAM" id="Coils"/>
    </source>
</evidence>
<keyword evidence="5" id="KW-0931">ER-Golgi transport</keyword>
<comment type="subcellular location">
    <subcellularLocation>
        <location evidence="1">Endoplasmic reticulum membrane</location>
        <topology evidence="1">Single-pass type IV membrane protein</topology>
    </subcellularLocation>
</comment>
<evidence type="ECO:0000256" key="12">
    <source>
        <dbReference type="SAM" id="Phobius"/>
    </source>
</evidence>
<dbReference type="GO" id="GO:0005789">
    <property type="term" value="C:endoplasmic reticulum membrane"/>
    <property type="evidence" value="ECO:0007669"/>
    <property type="project" value="UniProtKB-SubCell"/>
</dbReference>
<dbReference type="PANTHER" id="PTHR12825:SF0">
    <property type="entry name" value="VESICLE TRANSPORT PROTEIN SEC20"/>
    <property type="match status" value="1"/>
</dbReference>
<dbReference type="GO" id="GO:0005484">
    <property type="term" value="F:SNAP receptor activity"/>
    <property type="evidence" value="ECO:0007669"/>
    <property type="project" value="InterPro"/>
</dbReference>
<dbReference type="InterPro" id="IPR005606">
    <property type="entry name" value="Sec20"/>
</dbReference>
<dbReference type="InterPro" id="IPR056173">
    <property type="entry name" value="Sec20_C"/>
</dbReference>
<keyword evidence="3 12" id="KW-0812">Transmembrane</keyword>
<organism evidence="14 15">
    <name type="scientific">Obba rivulosa</name>
    <dbReference type="NCBI Taxonomy" id="1052685"/>
    <lineage>
        <taxon>Eukaryota</taxon>
        <taxon>Fungi</taxon>
        <taxon>Dikarya</taxon>
        <taxon>Basidiomycota</taxon>
        <taxon>Agaricomycotina</taxon>
        <taxon>Agaricomycetes</taxon>
        <taxon>Polyporales</taxon>
        <taxon>Gelatoporiaceae</taxon>
        <taxon>Obba</taxon>
    </lineage>
</organism>
<dbReference type="AlphaFoldDB" id="A0A8E2DIV3"/>
<keyword evidence="7 10" id="KW-0175">Coiled coil</keyword>
<keyword evidence="4" id="KW-0256">Endoplasmic reticulum</keyword>
<feature type="coiled-coil region" evidence="10">
    <location>
        <begin position="48"/>
        <end position="98"/>
    </location>
</feature>
<evidence type="ECO:0000256" key="9">
    <source>
        <dbReference type="ARBA" id="ARBA00037934"/>
    </source>
</evidence>
<evidence type="ECO:0000313" key="14">
    <source>
        <dbReference type="EMBL" id="OCH87234.1"/>
    </source>
</evidence>
<evidence type="ECO:0000256" key="2">
    <source>
        <dbReference type="ARBA" id="ARBA00022448"/>
    </source>
</evidence>
<proteinExistence type="inferred from homology"/>
<keyword evidence="8 12" id="KW-0472">Membrane</keyword>
<feature type="compositionally biased region" description="Polar residues" evidence="11">
    <location>
        <begin position="334"/>
        <end position="349"/>
    </location>
</feature>
<evidence type="ECO:0000256" key="7">
    <source>
        <dbReference type="ARBA" id="ARBA00023054"/>
    </source>
</evidence>
<dbReference type="OrthoDB" id="46868at2759"/>
<evidence type="ECO:0000256" key="4">
    <source>
        <dbReference type="ARBA" id="ARBA00022824"/>
    </source>
</evidence>
<gene>
    <name evidence="14" type="ORF">OBBRIDRAFT_796412</name>
</gene>
<evidence type="ECO:0000256" key="6">
    <source>
        <dbReference type="ARBA" id="ARBA00022989"/>
    </source>
</evidence>
<feature type="transmembrane region" description="Helical" evidence="12">
    <location>
        <begin position="210"/>
        <end position="231"/>
    </location>
</feature>
<evidence type="ECO:0000313" key="15">
    <source>
        <dbReference type="Proteomes" id="UP000250043"/>
    </source>
</evidence>